<gene>
    <name evidence="1" type="ordered locus">NATL1_16151</name>
</gene>
<protein>
    <submittedName>
        <fullName evidence="1">Uncharacterized protein</fullName>
    </submittedName>
</protein>
<dbReference type="AlphaFoldDB" id="A2C3W2"/>
<evidence type="ECO:0000313" key="1">
    <source>
        <dbReference type="EMBL" id="ABM76172.1"/>
    </source>
</evidence>
<sequence>MSKYPRLRNGKLEGGGLFQPYIFLGKKKEILVLCESSITAMGIGNCNYVRNAFPDYKICLCNRETSLRMGVKS</sequence>
<name>A2C3W2_PROM1</name>
<proteinExistence type="predicted"/>
<organism evidence="1 2">
    <name type="scientific">Prochlorococcus marinus (strain NATL1A)</name>
    <dbReference type="NCBI Taxonomy" id="167555"/>
    <lineage>
        <taxon>Bacteria</taxon>
        <taxon>Bacillati</taxon>
        <taxon>Cyanobacteriota</taxon>
        <taxon>Cyanophyceae</taxon>
        <taxon>Synechococcales</taxon>
        <taxon>Prochlorococcaceae</taxon>
        <taxon>Prochlorococcus</taxon>
    </lineage>
</organism>
<reference evidence="2" key="1">
    <citation type="journal article" date="2007" name="PLoS Genet.">
        <title>Patterns and implications of gene gain and loss in the evolution of Prochlorococcus.</title>
        <authorList>
            <person name="Kettler G.C."/>
            <person name="Martiny A.C."/>
            <person name="Huang K."/>
            <person name="Zucker J."/>
            <person name="Coleman M.L."/>
            <person name="Rodrigue S."/>
            <person name="Chen F."/>
            <person name="Lapidus A."/>
            <person name="Ferriera S."/>
            <person name="Johnson J."/>
            <person name="Steglich C."/>
            <person name="Church G.M."/>
            <person name="Richardson P."/>
            <person name="Chisholm S.W."/>
        </authorList>
    </citation>
    <scope>NUCLEOTIDE SEQUENCE [LARGE SCALE GENOMIC DNA]</scope>
    <source>
        <strain evidence="2">NATL1A</strain>
    </source>
</reference>
<dbReference type="EMBL" id="CP000553">
    <property type="protein sequence ID" value="ABM76172.1"/>
    <property type="molecule type" value="Genomic_DNA"/>
</dbReference>
<accession>A2C3W2</accession>
<dbReference type="Proteomes" id="UP000002592">
    <property type="component" value="Chromosome"/>
</dbReference>
<dbReference type="KEGG" id="pme:NATL1_16151"/>
<dbReference type="RefSeq" id="WP_011824181.1">
    <property type="nucleotide sequence ID" value="NC_008819.1"/>
</dbReference>
<evidence type="ECO:0000313" key="2">
    <source>
        <dbReference type="Proteomes" id="UP000002592"/>
    </source>
</evidence>
<dbReference type="HOGENOM" id="CLU_2701820_0_0_3"/>